<accession>A0A432WEP4</accession>
<dbReference type="AlphaFoldDB" id="A0A432WEP4"/>
<keyword evidence="1 2" id="KW-0238">DNA-binding</keyword>
<dbReference type="InterPro" id="IPR001647">
    <property type="entry name" value="HTH_TetR"/>
</dbReference>
<evidence type="ECO:0000313" key="5">
    <source>
        <dbReference type="Proteomes" id="UP000288405"/>
    </source>
</evidence>
<dbReference type="InterPro" id="IPR041586">
    <property type="entry name" value="PsrA_TetR_C"/>
</dbReference>
<dbReference type="PANTHER" id="PTHR30055">
    <property type="entry name" value="HTH-TYPE TRANSCRIPTIONAL REGULATOR RUTR"/>
    <property type="match status" value="1"/>
</dbReference>
<protein>
    <submittedName>
        <fullName evidence="4">TetR family transcriptional regulator</fullName>
    </submittedName>
</protein>
<evidence type="ECO:0000313" key="4">
    <source>
        <dbReference type="EMBL" id="RUO31351.1"/>
    </source>
</evidence>
<proteinExistence type="predicted"/>
<dbReference type="SUPFAM" id="SSF48498">
    <property type="entry name" value="Tetracyclin repressor-like, C-terminal domain"/>
    <property type="match status" value="1"/>
</dbReference>
<dbReference type="InterPro" id="IPR009057">
    <property type="entry name" value="Homeodomain-like_sf"/>
</dbReference>
<feature type="DNA-binding region" description="H-T-H motif" evidence="2">
    <location>
        <begin position="28"/>
        <end position="47"/>
    </location>
</feature>
<dbReference type="PROSITE" id="PS50977">
    <property type="entry name" value="HTH_TETR_2"/>
    <property type="match status" value="1"/>
</dbReference>
<dbReference type="PRINTS" id="PR00455">
    <property type="entry name" value="HTHTETR"/>
</dbReference>
<evidence type="ECO:0000259" key="3">
    <source>
        <dbReference type="PROSITE" id="PS50977"/>
    </source>
</evidence>
<evidence type="ECO:0000256" key="2">
    <source>
        <dbReference type="PROSITE-ProRule" id="PRU00335"/>
    </source>
</evidence>
<comment type="caution">
    <text evidence="4">The sequence shown here is derived from an EMBL/GenBank/DDBJ whole genome shotgun (WGS) entry which is preliminary data.</text>
</comment>
<dbReference type="Proteomes" id="UP000288405">
    <property type="component" value="Unassembled WGS sequence"/>
</dbReference>
<dbReference type="InterPro" id="IPR050109">
    <property type="entry name" value="HTH-type_TetR-like_transc_reg"/>
</dbReference>
<dbReference type="PROSITE" id="PS01081">
    <property type="entry name" value="HTH_TETR_1"/>
    <property type="match status" value="1"/>
</dbReference>
<dbReference type="InterPro" id="IPR036271">
    <property type="entry name" value="Tet_transcr_reg_TetR-rel_C_sf"/>
</dbReference>
<dbReference type="Pfam" id="PF00440">
    <property type="entry name" value="TetR_N"/>
    <property type="match status" value="1"/>
</dbReference>
<organism evidence="4 5">
    <name type="scientific">Aliidiomarina sanyensis</name>
    <dbReference type="NCBI Taxonomy" id="1249555"/>
    <lineage>
        <taxon>Bacteria</taxon>
        <taxon>Pseudomonadati</taxon>
        <taxon>Pseudomonadota</taxon>
        <taxon>Gammaproteobacteria</taxon>
        <taxon>Alteromonadales</taxon>
        <taxon>Idiomarinaceae</taxon>
        <taxon>Aliidiomarina</taxon>
    </lineage>
</organism>
<dbReference type="SUPFAM" id="SSF46689">
    <property type="entry name" value="Homeodomain-like"/>
    <property type="match status" value="1"/>
</dbReference>
<dbReference type="Gene3D" id="1.10.357.10">
    <property type="entry name" value="Tetracycline Repressor, domain 2"/>
    <property type="match status" value="1"/>
</dbReference>
<dbReference type="EMBL" id="PIPM01000008">
    <property type="protein sequence ID" value="RUO31351.1"/>
    <property type="molecule type" value="Genomic_DNA"/>
</dbReference>
<gene>
    <name evidence="4" type="ORF">CWE11_08370</name>
</gene>
<dbReference type="OrthoDB" id="2356263at2"/>
<keyword evidence="5" id="KW-1185">Reference proteome</keyword>
<sequence length="217" mass="23907">MAKALRTKDKIIVTAEMLFAEHGFEQTSLRQITSEADVNLASVNYHFGSKKALIQAVMARYQSVFMPALDAQLTELARRAEINGATYNTVDVLACVNAPLLALKQVRLDGPVIYLRLLGYAYSEIQGHLRKFTMTHYGNTVQQFFAMIQTANPSLCANTLFWRLHFSLGAMLFAQVSGQALREIAASDFGEEAHAEETLAKLLPFVAAGIAAPDPRP</sequence>
<dbReference type="GO" id="GO:0003700">
    <property type="term" value="F:DNA-binding transcription factor activity"/>
    <property type="evidence" value="ECO:0007669"/>
    <property type="project" value="TreeGrafter"/>
</dbReference>
<reference evidence="4 5" key="1">
    <citation type="journal article" date="2011" name="Front. Microbiol.">
        <title>Genomic signatures of strain selection and enhancement in Bacillus atrophaeus var. globigii, a historical biowarfare simulant.</title>
        <authorList>
            <person name="Gibbons H.S."/>
            <person name="Broomall S.M."/>
            <person name="McNew L.A."/>
            <person name="Daligault H."/>
            <person name="Chapman C."/>
            <person name="Bruce D."/>
            <person name="Karavis M."/>
            <person name="Krepps M."/>
            <person name="McGregor P.A."/>
            <person name="Hong C."/>
            <person name="Park K.H."/>
            <person name="Akmal A."/>
            <person name="Feldman A."/>
            <person name="Lin J.S."/>
            <person name="Chang W.E."/>
            <person name="Higgs B.W."/>
            <person name="Demirev P."/>
            <person name="Lindquist J."/>
            <person name="Liem A."/>
            <person name="Fochler E."/>
            <person name="Read T.D."/>
            <person name="Tapia R."/>
            <person name="Johnson S."/>
            <person name="Bishop-Lilly K.A."/>
            <person name="Detter C."/>
            <person name="Han C."/>
            <person name="Sozhamannan S."/>
            <person name="Rosenzweig C.N."/>
            <person name="Skowronski E.W."/>
        </authorList>
    </citation>
    <scope>NUCLEOTIDE SEQUENCE [LARGE SCALE GENOMIC DNA]</scope>
    <source>
        <strain evidence="4 5">GYP-17</strain>
    </source>
</reference>
<feature type="domain" description="HTH tetR-type" evidence="3">
    <location>
        <begin position="5"/>
        <end position="65"/>
    </location>
</feature>
<dbReference type="RefSeq" id="WP_126777170.1">
    <property type="nucleotide sequence ID" value="NZ_PIPM01000008.1"/>
</dbReference>
<dbReference type="InterPro" id="IPR023772">
    <property type="entry name" value="DNA-bd_HTH_TetR-type_CS"/>
</dbReference>
<dbReference type="PANTHER" id="PTHR30055:SF235">
    <property type="entry name" value="TRANSCRIPTIONAL REGULATORY PROTEIN"/>
    <property type="match status" value="1"/>
</dbReference>
<dbReference type="Pfam" id="PF17939">
    <property type="entry name" value="TetR_C_30"/>
    <property type="match status" value="1"/>
</dbReference>
<evidence type="ECO:0000256" key="1">
    <source>
        <dbReference type="ARBA" id="ARBA00023125"/>
    </source>
</evidence>
<dbReference type="GO" id="GO:0000976">
    <property type="term" value="F:transcription cis-regulatory region binding"/>
    <property type="evidence" value="ECO:0007669"/>
    <property type="project" value="TreeGrafter"/>
</dbReference>
<name>A0A432WEP4_9GAMM</name>